<accession>A0A931FMZ8</accession>
<dbReference type="Pfam" id="PF01145">
    <property type="entry name" value="Band_7"/>
    <property type="match status" value="1"/>
</dbReference>
<keyword evidence="5 6" id="KW-0472">Membrane</keyword>
<organism evidence="9 10">
    <name type="scientific">Microvirga alba</name>
    <dbReference type="NCBI Taxonomy" id="2791025"/>
    <lineage>
        <taxon>Bacteria</taxon>
        <taxon>Pseudomonadati</taxon>
        <taxon>Pseudomonadota</taxon>
        <taxon>Alphaproteobacteria</taxon>
        <taxon>Hyphomicrobiales</taxon>
        <taxon>Methylobacteriaceae</taxon>
        <taxon>Microvirga</taxon>
    </lineage>
</organism>
<comment type="subunit">
    <text evidence="6">HflC and HflK may interact to form a multimeric complex.</text>
</comment>
<name>A0A931FMZ8_9HYPH</name>
<dbReference type="GO" id="GO:0006508">
    <property type="term" value="P:proteolysis"/>
    <property type="evidence" value="ECO:0007669"/>
    <property type="project" value="UniProtKB-KW"/>
</dbReference>
<dbReference type="SMART" id="SM00244">
    <property type="entry name" value="PHB"/>
    <property type="match status" value="1"/>
</dbReference>
<comment type="subcellular location">
    <subcellularLocation>
        <location evidence="1">Membrane</location>
        <topology evidence="1">Single-pass membrane protein</topology>
    </subcellularLocation>
</comment>
<sequence length="382" mass="41586">MPWSNQSGGGGPWGQRGGSGGGKSPWGSGGPQGNGTPPDLEDILRRGQDRLKDFIPGGSMGGKGVLILILGVIAVWLLTGFYTVRPNEVGINMIFGKYTHTSGEGLRYNLPYPIGRVLKPNVTEQQRIEIGYRSVGGGQARSRDMLEESLMLTGDENIVDIDYDVVWQVNAARAQDFVFNLQNPQGTIKSVAESAMREVIGRRNIQAILTTEQASVVQEVRQIMQQTLDSYGAGALINVVQLQAVQPPAEVRQAFVDVNAAQQDAVRVQNEAETFASRIVPEARGDAARTVQQAEGYREQSVADATGQAARFKSIYEEYRKAPAIIRERIFLETMERVLGGVDKVIIDQKGQGVVPFLPLNELQRRQQQPQGGAAGQQGATR</sequence>
<dbReference type="InterPro" id="IPR010201">
    <property type="entry name" value="HflK"/>
</dbReference>
<keyword evidence="9" id="KW-0378">Hydrolase</keyword>
<dbReference type="EMBL" id="JADQDO010000003">
    <property type="protein sequence ID" value="MBF9233554.1"/>
    <property type="molecule type" value="Genomic_DNA"/>
</dbReference>
<comment type="similarity">
    <text evidence="2 6">Belongs to the band 7/mec-2 family. HflK subfamily.</text>
</comment>
<feature type="region of interest" description="Disordered" evidence="7">
    <location>
        <begin position="363"/>
        <end position="382"/>
    </location>
</feature>
<evidence type="ECO:0000313" key="10">
    <source>
        <dbReference type="Proteomes" id="UP000599312"/>
    </source>
</evidence>
<reference evidence="9" key="1">
    <citation type="submission" date="2020-11" db="EMBL/GenBank/DDBJ databases">
        <authorList>
            <person name="Kim M.K."/>
        </authorList>
    </citation>
    <scope>NUCLEOTIDE SEQUENCE</scope>
    <source>
        <strain evidence="9">BT350</strain>
    </source>
</reference>
<keyword evidence="10" id="KW-1185">Reference proteome</keyword>
<dbReference type="NCBIfam" id="TIGR01933">
    <property type="entry name" value="hflK"/>
    <property type="match status" value="1"/>
</dbReference>
<feature type="transmembrane region" description="Helical" evidence="6">
    <location>
        <begin position="65"/>
        <end position="84"/>
    </location>
</feature>
<evidence type="ECO:0000313" key="9">
    <source>
        <dbReference type="EMBL" id="MBF9233554.1"/>
    </source>
</evidence>
<gene>
    <name evidence="9" type="primary">hflK</name>
    <name evidence="9" type="ORF">I2H38_09210</name>
</gene>
<evidence type="ECO:0000256" key="7">
    <source>
        <dbReference type="SAM" id="MobiDB-lite"/>
    </source>
</evidence>
<keyword evidence="3 6" id="KW-0812">Transmembrane</keyword>
<keyword evidence="9" id="KW-0645">Protease</keyword>
<evidence type="ECO:0000256" key="4">
    <source>
        <dbReference type="ARBA" id="ARBA00022989"/>
    </source>
</evidence>
<comment type="function">
    <text evidence="6">HflC and HflK could encode or regulate a protease.</text>
</comment>
<dbReference type="InterPro" id="IPR001107">
    <property type="entry name" value="Band_7"/>
</dbReference>
<dbReference type="Pfam" id="PF12221">
    <property type="entry name" value="HflK_N"/>
    <property type="match status" value="1"/>
</dbReference>
<evidence type="ECO:0000259" key="8">
    <source>
        <dbReference type="SMART" id="SM00244"/>
    </source>
</evidence>
<dbReference type="InterPro" id="IPR050710">
    <property type="entry name" value="Band7/mec-2_domain"/>
</dbReference>
<dbReference type="Proteomes" id="UP000599312">
    <property type="component" value="Unassembled WGS sequence"/>
</dbReference>
<keyword evidence="4 6" id="KW-1133">Transmembrane helix</keyword>
<proteinExistence type="inferred from homology"/>
<dbReference type="CDD" id="cd03404">
    <property type="entry name" value="SPFH_HflK"/>
    <property type="match status" value="1"/>
</dbReference>
<dbReference type="PANTHER" id="PTHR43327:SF2">
    <property type="entry name" value="MODULATOR OF FTSH PROTEASE HFLK"/>
    <property type="match status" value="1"/>
</dbReference>
<dbReference type="InterPro" id="IPR036013">
    <property type="entry name" value="Band_7/SPFH_dom_sf"/>
</dbReference>
<dbReference type="AlphaFoldDB" id="A0A931FMZ8"/>
<evidence type="ECO:0000256" key="2">
    <source>
        <dbReference type="ARBA" id="ARBA00006971"/>
    </source>
</evidence>
<dbReference type="PANTHER" id="PTHR43327">
    <property type="entry name" value="STOMATIN-LIKE PROTEIN 2, MITOCHONDRIAL"/>
    <property type="match status" value="1"/>
</dbReference>
<feature type="domain" description="Band 7" evidence="8">
    <location>
        <begin position="79"/>
        <end position="259"/>
    </location>
</feature>
<feature type="region of interest" description="Disordered" evidence="7">
    <location>
        <begin position="1"/>
        <end position="42"/>
    </location>
</feature>
<evidence type="ECO:0000256" key="1">
    <source>
        <dbReference type="ARBA" id="ARBA00004167"/>
    </source>
</evidence>
<evidence type="ECO:0000256" key="5">
    <source>
        <dbReference type="ARBA" id="ARBA00023136"/>
    </source>
</evidence>
<dbReference type="GO" id="GO:0008233">
    <property type="term" value="F:peptidase activity"/>
    <property type="evidence" value="ECO:0007669"/>
    <property type="project" value="UniProtKB-KW"/>
</dbReference>
<dbReference type="InterPro" id="IPR020980">
    <property type="entry name" value="Membrane_HflK_N"/>
</dbReference>
<comment type="caution">
    <text evidence="9">The sequence shown here is derived from an EMBL/GenBank/DDBJ whole genome shotgun (WGS) entry which is preliminary data.</text>
</comment>
<feature type="compositionally biased region" description="Gly residues" evidence="7">
    <location>
        <begin position="7"/>
        <end position="33"/>
    </location>
</feature>
<evidence type="ECO:0000256" key="6">
    <source>
        <dbReference type="RuleBase" id="RU364113"/>
    </source>
</evidence>
<protein>
    <recommendedName>
        <fullName evidence="6">Protein HflK</fullName>
    </recommendedName>
</protein>
<dbReference type="RefSeq" id="WP_196271554.1">
    <property type="nucleotide sequence ID" value="NZ_JADQDO010000003.1"/>
</dbReference>
<dbReference type="GO" id="GO:0016020">
    <property type="term" value="C:membrane"/>
    <property type="evidence" value="ECO:0007669"/>
    <property type="project" value="UniProtKB-SubCell"/>
</dbReference>
<feature type="compositionally biased region" description="Low complexity" evidence="7">
    <location>
        <begin position="366"/>
        <end position="382"/>
    </location>
</feature>
<dbReference type="SUPFAM" id="SSF117892">
    <property type="entry name" value="Band 7/SPFH domain"/>
    <property type="match status" value="1"/>
</dbReference>
<evidence type="ECO:0000256" key="3">
    <source>
        <dbReference type="ARBA" id="ARBA00022692"/>
    </source>
</evidence>
<dbReference type="Gene3D" id="3.30.479.30">
    <property type="entry name" value="Band 7 domain"/>
    <property type="match status" value="1"/>
</dbReference>